<dbReference type="EMBL" id="RXFM01000102">
    <property type="protein sequence ID" value="RST62574.1"/>
    <property type="molecule type" value="Genomic_DNA"/>
</dbReference>
<comment type="caution">
    <text evidence="2">The sequence shown here is derived from an EMBL/GenBank/DDBJ whole genome shotgun (WGS) entry which is preliminary data.</text>
</comment>
<dbReference type="PROSITE" id="PS50076">
    <property type="entry name" value="DNAJ_2"/>
    <property type="match status" value="1"/>
</dbReference>
<accession>A0A429XEL7</accession>
<evidence type="ECO:0000313" key="3">
    <source>
        <dbReference type="Proteomes" id="UP000279470"/>
    </source>
</evidence>
<evidence type="ECO:0000313" key="2">
    <source>
        <dbReference type="EMBL" id="RST62574.1"/>
    </source>
</evidence>
<dbReference type="AlphaFoldDB" id="A0A429XEL7"/>
<dbReference type="InterPro" id="IPR036869">
    <property type="entry name" value="J_dom_sf"/>
</dbReference>
<dbReference type="OrthoDB" id="1435214at2"/>
<dbReference type="InterPro" id="IPR001623">
    <property type="entry name" value="DnaJ_domain"/>
</dbReference>
<dbReference type="RefSeq" id="WP_126045197.1">
    <property type="nucleotide sequence ID" value="NZ_RXFM01000102.1"/>
</dbReference>
<feature type="domain" description="J" evidence="1">
    <location>
        <begin position="337"/>
        <end position="411"/>
    </location>
</feature>
<dbReference type="Gene3D" id="1.10.287.110">
    <property type="entry name" value="DnaJ domain"/>
    <property type="match status" value="1"/>
</dbReference>
<evidence type="ECO:0000259" key="1">
    <source>
        <dbReference type="PROSITE" id="PS50076"/>
    </source>
</evidence>
<keyword evidence="3" id="KW-1185">Reference proteome</keyword>
<dbReference type="SUPFAM" id="SSF46565">
    <property type="entry name" value="Chaperone J-domain"/>
    <property type="match status" value="1"/>
</dbReference>
<reference evidence="3" key="1">
    <citation type="submission" date="2018-11" db="EMBL/GenBank/DDBJ databases">
        <title>Phylogenetic, genomic, and biogeographic characterization of a novel and ubiquitous marine invertebrate-associated Rickettsiales parasite, Candidatus Marinoinvertebrata rohwerii, gen. nov., sp. nov.</title>
        <authorList>
            <person name="Klinges J.G."/>
            <person name="Rosales S.M."/>
            <person name="Mcminds R."/>
            <person name="Shaver E.C."/>
            <person name="Shantz A."/>
            <person name="Peters E.C."/>
            <person name="Burkepile D.E."/>
            <person name="Silliman B.R."/>
            <person name="Vega Thurber R.L."/>
        </authorList>
    </citation>
    <scope>NUCLEOTIDE SEQUENCE [LARGE SCALE GENOMIC DNA]</scope>
    <source>
        <strain evidence="3">a_cerv_44</strain>
    </source>
</reference>
<name>A0A429XEL7_9RICK</name>
<dbReference type="CDD" id="cd06257">
    <property type="entry name" value="DnaJ"/>
    <property type="match status" value="1"/>
</dbReference>
<protein>
    <recommendedName>
        <fullName evidence="1">J domain-containing protein</fullName>
    </recommendedName>
</protein>
<sequence>MENLLSIENLKNLDKANEDKLFTLFKDSHEHQELFFNQYNQNQGGDPRIYELFICNNKENKDVLNKHGALFIKFAFLEETSLIIQFINTKIDITQIIRDIQSGRLALPTNDNNASSTNPIKKLAQLTNNFATLEAEDIEILIHELLNKRVYYLTPKILLKLANHKSILELLKDEIGDVVYIGQAALRIAVEQQSSGNNTVDLDDSGEKIKNLISIGLNPYISEEGCFLSTFNLLCKSANNPRVLQVIKTVNDIYPIKNALEEFPIVEDVLCLLPIYEESFDDSVTQLDSWIDTMAMSLPKQDNNQADRLTNSNLLEKFRFSYYFGKKGFFLHNEISNFQRLIREKEITDKKGNPLNITSQRNIVEGYRKLAVATHPDKNGSADEFSVINSLYNNLSDSASEALKMKEKEFLVRTQSYITKANKLVSVGFLTLKLLSSHIDLIISEPNWMNIFEISKNVISIASLFNPSSAILSYGVYSFLTYQCKR</sequence>
<dbReference type="Pfam" id="PF00226">
    <property type="entry name" value="DnaJ"/>
    <property type="match status" value="1"/>
</dbReference>
<gene>
    <name evidence="2" type="ORF">EIC27_06155</name>
</gene>
<dbReference type="Proteomes" id="UP000279470">
    <property type="component" value="Unassembled WGS sequence"/>
</dbReference>
<proteinExistence type="predicted"/>
<organism evidence="2 3">
    <name type="scientific">Candidatus Aquarickettsia rohweri</name>
    <dbReference type="NCBI Taxonomy" id="2602574"/>
    <lineage>
        <taxon>Bacteria</taxon>
        <taxon>Pseudomonadati</taxon>
        <taxon>Pseudomonadota</taxon>
        <taxon>Alphaproteobacteria</taxon>
        <taxon>Rickettsiales</taxon>
        <taxon>Candidatus Midichloriaceae</taxon>
        <taxon>Candidatus Aquarickettsia</taxon>
    </lineage>
</organism>